<dbReference type="OrthoDB" id="9815086at2"/>
<protein>
    <submittedName>
        <fullName evidence="1">Uncharacterized protein</fullName>
    </submittedName>
</protein>
<accession>A0A514CD20</accession>
<keyword evidence="2" id="KW-1185">Reference proteome</keyword>
<dbReference type="RefSeq" id="WP_141612952.1">
    <property type="nucleotide sequence ID" value="NZ_CP041253.1"/>
</dbReference>
<reference evidence="1 2" key="1">
    <citation type="submission" date="2019-06" db="EMBL/GenBank/DDBJ databases">
        <title>Echinicola alkalisoli sp. nov. isolated from saline soil.</title>
        <authorList>
            <person name="Sun J.-Q."/>
            <person name="Xu L."/>
        </authorList>
    </citation>
    <scope>NUCLEOTIDE SEQUENCE [LARGE SCALE GENOMIC DNA]</scope>
    <source>
        <strain evidence="1 2">LN3S3</strain>
    </source>
</reference>
<dbReference type="KEGG" id="echi:FKX85_00855"/>
<name>A0A514CD20_9BACT</name>
<organism evidence="1 2">
    <name type="scientific">Echinicola soli</name>
    <dbReference type="NCBI Taxonomy" id="2591634"/>
    <lineage>
        <taxon>Bacteria</taxon>
        <taxon>Pseudomonadati</taxon>
        <taxon>Bacteroidota</taxon>
        <taxon>Cytophagia</taxon>
        <taxon>Cytophagales</taxon>
        <taxon>Cyclobacteriaceae</taxon>
        <taxon>Echinicola</taxon>
    </lineage>
</organism>
<proteinExistence type="predicted"/>
<gene>
    <name evidence="1" type="ORF">FKX85_00855</name>
</gene>
<dbReference type="Proteomes" id="UP000316614">
    <property type="component" value="Chromosome"/>
</dbReference>
<evidence type="ECO:0000313" key="1">
    <source>
        <dbReference type="EMBL" id="QDH77670.1"/>
    </source>
</evidence>
<dbReference type="EMBL" id="CP041253">
    <property type="protein sequence ID" value="QDH77670.1"/>
    <property type="molecule type" value="Genomic_DNA"/>
</dbReference>
<sequence length="117" mass="13455">MINEKIPLCHITVTWLGKSLFKNSEKRGSCLYPSVGKEDAQSNDIPRKNPGFSSFFADLKDPGRTNKGNHLYLLENNLHWNLDVIFKEDASLKNKYHSARNYNMIAKMVLTLIDQEK</sequence>
<dbReference type="AlphaFoldDB" id="A0A514CD20"/>
<evidence type="ECO:0000313" key="2">
    <source>
        <dbReference type="Proteomes" id="UP000316614"/>
    </source>
</evidence>